<dbReference type="GO" id="GO:0008234">
    <property type="term" value="F:cysteine-type peptidase activity"/>
    <property type="evidence" value="ECO:0007669"/>
    <property type="project" value="InterPro"/>
</dbReference>
<feature type="compositionally biased region" description="Basic and acidic residues" evidence="4">
    <location>
        <begin position="93"/>
        <end position="104"/>
    </location>
</feature>
<proteinExistence type="inferred from homology"/>
<evidence type="ECO:0000256" key="1">
    <source>
        <dbReference type="ARBA" id="ARBA00005234"/>
    </source>
</evidence>
<reference evidence="6 7" key="1">
    <citation type="journal article" date="2018" name="Mol. Plant">
        <title>The genome of Artemisia annua provides insight into the evolution of Asteraceae family and artemisinin biosynthesis.</title>
        <authorList>
            <person name="Shen Q."/>
            <person name="Zhang L."/>
            <person name="Liao Z."/>
            <person name="Wang S."/>
            <person name="Yan T."/>
            <person name="Shi P."/>
            <person name="Liu M."/>
            <person name="Fu X."/>
            <person name="Pan Q."/>
            <person name="Wang Y."/>
            <person name="Lv Z."/>
            <person name="Lu X."/>
            <person name="Zhang F."/>
            <person name="Jiang W."/>
            <person name="Ma Y."/>
            <person name="Chen M."/>
            <person name="Hao X."/>
            <person name="Li L."/>
            <person name="Tang Y."/>
            <person name="Lv G."/>
            <person name="Zhou Y."/>
            <person name="Sun X."/>
            <person name="Brodelius P.E."/>
            <person name="Rose J.K.C."/>
            <person name="Tang K."/>
        </authorList>
    </citation>
    <scope>NUCLEOTIDE SEQUENCE [LARGE SCALE GENOMIC DNA]</scope>
    <source>
        <strain evidence="7">cv. Huhao1</strain>
        <tissue evidence="6">Leaf</tissue>
    </source>
</reference>
<evidence type="ECO:0000256" key="4">
    <source>
        <dbReference type="SAM" id="MobiDB-lite"/>
    </source>
</evidence>
<keyword evidence="3" id="KW-0378">Hydrolase</keyword>
<keyword evidence="2" id="KW-0645">Protease</keyword>
<dbReference type="SUPFAM" id="SSF54001">
    <property type="entry name" value="Cysteine proteinases"/>
    <property type="match status" value="1"/>
</dbReference>
<protein>
    <recommendedName>
        <fullName evidence="5">Ubiquitin-like protease family profile domain-containing protein</fullName>
    </recommendedName>
</protein>
<gene>
    <name evidence="6" type="ORF">CTI12_AA342340</name>
</gene>
<dbReference type="GO" id="GO:0006508">
    <property type="term" value="P:proteolysis"/>
    <property type="evidence" value="ECO:0007669"/>
    <property type="project" value="UniProtKB-KW"/>
</dbReference>
<name>A0A2U1MTM2_ARTAN</name>
<feature type="region of interest" description="Disordered" evidence="4">
    <location>
        <begin position="127"/>
        <end position="235"/>
    </location>
</feature>
<dbReference type="EMBL" id="PKPP01004391">
    <property type="protein sequence ID" value="PWA64615.1"/>
    <property type="molecule type" value="Genomic_DNA"/>
</dbReference>
<keyword evidence="7" id="KW-1185">Reference proteome</keyword>
<dbReference type="Gene3D" id="3.40.395.10">
    <property type="entry name" value="Adenoviral Proteinase, Chain A"/>
    <property type="match status" value="1"/>
</dbReference>
<sequence length="560" mass="64037">MELVETLKEGLQKFKGDKTLFSLCKKYKKMFKVLDFDLDEGEGKKDEENDSDDGETDDDDSDDGSDDDDDKDNDHKSEDDEDDDGSEQSIGKESPEKISEKEQPDVMGTEELDAYFADDANFENFMSQAKENLEKINESQNRTKNTARKSTSPQQKMTTRRMKSISPPSFSLGISPVASKPAVETDTAAKKQTPMIEKTAALETETPKNPKRTRKQVAEETKEEEEPAGKRTKKPSRYLVSPYMNKKTVINTPTKPDEMMVTNALFSMQGNPYEFVFETEWAWGAATIRDNMQTLAPKLKVDASVIDSFACVLSYEETITNGGEKIKQYFHTGILTTAIVNAKKEDEEKQYKEFCANLKTVFKGNPEDSSMDRVELAFFPIIAHEHFYLIVFNLEKGTSVILDNSNSGATYESKYSKEIDILKKLFSRYLASHKHKKASDIATKKTTLMKLKWGTKQNVIDCGVFVMMHMEQYGGETLKNWKFDFPKEGQDQELEIIRMRIKYATKMLMHELNIHREKINQETFEFASNNTDKALMQSMIREEIDKKQEEQSRDHVASAK</sequence>
<evidence type="ECO:0000256" key="2">
    <source>
        <dbReference type="ARBA" id="ARBA00022670"/>
    </source>
</evidence>
<feature type="compositionally biased region" description="Acidic residues" evidence="4">
    <location>
        <begin position="48"/>
        <end position="71"/>
    </location>
</feature>
<comment type="similarity">
    <text evidence="1">Belongs to the peptidase C48 family.</text>
</comment>
<dbReference type="InterPro" id="IPR038765">
    <property type="entry name" value="Papain-like_cys_pep_sf"/>
</dbReference>
<dbReference type="AlphaFoldDB" id="A0A2U1MTM2"/>
<evidence type="ECO:0000259" key="5">
    <source>
        <dbReference type="Pfam" id="PF02902"/>
    </source>
</evidence>
<dbReference type="STRING" id="35608.A0A2U1MTM2"/>
<dbReference type="Proteomes" id="UP000245207">
    <property type="component" value="Unassembled WGS sequence"/>
</dbReference>
<feature type="compositionally biased region" description="Polar residues" evidence="4">
    <location>
        <begin position="138"/>
        <end position="157"/>
    </location>
</feature>
<feature type="domain" description="Ubiquitin-like protease family profile" evidence="5">
    <location>
        <begin position="342"/>
        <end position="473"/>
    </location>
</feature>
<evidence type="ECO:0000313" key="7">
    <source>
        <dbReference type="Proteomes" id="UP000245207"/>
    </source>
</evidence>
<accession>A0A2U1MTM2</accession>
<evidence type="ECO:0000313" key="6">
    <source>
        <dbReference type="EMBL" id="PWA64615.1"/>
    </source>
</evidence>
<dbReference type="InterPro" id="IPR003653">
    <property type="entry name" value="Peptidase_C48_C"/>
</dbReference>
<organism evidence="6 7">
    <name type="scientific">Artemisia annua</name>
    <name type="common">Sweet wormwood</name>
    <dbReference type="NCBI Taxonomy" id="35608"/>
    <lineage>
        <taxon>Eukaryota</taxon>
        <taxon>Viridiplantae</taxon>
        <taxon>Streptophyta</taxon>
        <taxon>Embryophyta</taxon>
        <taxon>Tracheophyta</taxon>
        <taxon>Spermatophyta</taxon>
        <taxon>Magnoliopsida</taxon>
        <taxon>eudicotyledons</taxon>
        <taxon>Gunneridae</taxon>
        <taxon>Pentapetalae</taxon>
        <taxon>asterids</taxon>
        <taxon>campanulids</taxon>
        <taxon>Asterales</taxon>
        <taxon>Asteraceae</taxon>
        <taxon>Asteroideae</taxon>
        <taxon>Anthemideae</taxon>
        <taxon>Artemisiinae</taxon>
        <taxon>Artemisia</taxon>
    </lineage>
</organism>
<dbReference type="Pfam" id="PF02902">
    <property type="entry name" value="Peptidase_C48"/>
    <property type="match status" value="1"/>
</dbReference>
<comment type="caution">
    <text evidence="6">The sequence shown here is derived from an EMBL/GenBank/DDBJ whole genome shotgun (WGS) entry which is preliminary data.</text>
</comment>
<feature type="region of interest" description="Disordered" evidence="4">
    <location>
        <begin position="38"/>
        <end position="114"/>
    </location>
</feature>
<evidence type="ECO:0000256" key="3">
    <source>
        <dbReference type="ARBA" id="ARBA00022801"/>
    </source>
</evidence>